<feature type="compositionally biased region" description="Polar residues" evidence="1">
    <location>
        <begin position="44"/>
        <end position="54"/>
    </location>
</feature>
<evidence type="ECO:0000313" key="2">
    <source>
        <dbReference type="EMBL" id="KAI5064614.1"/>
    </source>
</evidence>
<evidence type="ECO:0000256" key="1">
    <source>
        <dbReference type="SAM" id="MobiDB-lite"/>
    </source>
</evidence>
<feature type="non-terminal residue" evidence="2">
    <location>
        <position position="1"/>
    </location>
</feature>
<gene>
    <name evidence="2" type="ORF">GOP47_0021284</name>
</gene>
<dbReference type="EMBL" id="JABFUD020000020">
    <property type="protein sequence ID" value="KAI5064614.1"/>
    <property type="molecule type" value="Genomic_DNA"/>
</dbReference>
<keyword evidence="3" id="KW-1185">Reference proteome</keyword>
<dbReference type="OrthoDB" id="2143914at2759"/>
<organism evidence="2 3">
    <name type="scientific">Adiantum capillus-veneris</name>
    <name type="common">Maidenhair fern</name>
    <dbReference type="NCBI Taxonomy" id="13818"/>
    <lineage>
        <taxon>Eukaryota</taxon>
        <taxon>Viridiplantae</taxon>
        <taxon>Streptophyta</taxon>
        <taxon>Embryophyta</taxon>
        <taxon>Tracheophyta</taxon>
        <taxon>Polypodiopsida</taxon>
        <taxon>Polypodiidae</taxon>
        <taxon>Polypodiales</taxon>
        <taxon>Pteridineae</taxon>
        <taxon>Pteridaceae</taxon>
        <taxon>Vittarioideae</taxon>
        <taxon>Adiantum</taxon>
    </lineage>
</organism>
<name>A0A9D4Z7Q8_ADICA</name>
<evidence type="ECO:0000313" key="3">
    <source>
        <dbReference type="Proteomes" id="UP000886520"/>
    </source>
</evidence>
<accession>A0A9D4Z7Q8</accession>
<sequence length="118" mass="13004">NALTNAIDVFITDNTSLSVDLQLGQEDSTKSPQASTKRPKIDTTMHNVIGNSMPTSTLSLSIEEHGRSVEKITPLTPQDVQNKEPLSLLSDDKKEIYKAHSKNNSYVQYIDFLGVDAL</sequence>
<dbReference type="AlphaFoldDB" id="A0A9D4Z7Q8"/>
<feature type="region of interest" description="Disordered" evidence="1">
    <location>
        <begin position="22"/>
        <end position="54"/>
    </location>
</feature>
<comment type="caution">
    <text evidence="2">The sequence shown here is derived from an EMBL/GenBank/DDBJ whole genome shotgun (WGS) entry which is preliminary data.</text>
</comment>
<protein>
    <submittedName>
        <fullName evidence="2">Uncharacterized protein</fullName>
    </submittedName>
</protein>
<reference evidence="2" key="1">
    <citation type="submission" date="2021-01" db="EMBL/GenBank/DDBJ databases">
        <title>Adiantum capillus-veneris genome.</title>
        <authorList>
            <person name="Fang Y."/>
            <person name="Liao Q."/>
        </authorList>
    </citation>
    <scope>NUCLEOTIDE SEQUENCE</scope>
    <source>
        <strain evidence="2">H3</strain>
        <tissue evidence="2">Leaf</tissue>
    </source>
</reference>
<dbReference type="Proteomes" id="UP000886520">
    <property type="component" value="Chromosome 20"/>
</dbReference>
<proteinExistence type="predicted"/>